<dbReference type="AlphaFoldDB" id="A0A3N4LMA2"/>
<evidence type="ECO:0000256" key="1">
    <source>
        <dbReference type="SAM" id="MobiDB-lite"/>
    </source>
</evidence>
<feature type="transmembrane region" description="Helical" evidence="2">
    <location>
        <begin position="36"/>
        <end position="59"/>
    </location>
</feature>
<keyword evidence="2" id="KW-0472">Membrane</keyword>
<keyword evidence="4" id="KW-1185">Reference proteome</keyword>
<evidence type="ECO:0000256" key="2">
    <source>
        <dbReference type="SAM" id="Phobius"/>
    </source>
</evidence>
<protein>
    <submittedName>
        <fullName evidence="3">Uncharacterized protein</fullName>
    </submittedName>
</protein>
<dbReference type="EMBL" id="ML121599">
    <property type="protein sequence ID" value="RPB19065.1"/>
    <property type="molecule type" value="Genomic_DNA"/>
</dbReference>
<keyword evidence="2" id="KW-0812">Transmembrane</keyword>
<name>A0A3N4LMA2_9PEZI</name>
<evidence type="ECO:0000313" key="4">
    <source>
        <dbReference type="Proteomes" id="UP000267821"/>
    </source>
</evidence>
<feature type="region of interest" description="Disordered" evidence="1">
    <location>
        <begin position="148"/>
        <end position="204"/>
    </location>
</feature>
<feature type="transmembrane region" description="Helical" evidence="2">
    <location>
        <begin position="105"/>
        <end position="129"/>
    </location>
</feature>
<dbReference type="InParanoid" id="A0A3N4LMA2"/>
<reference evidence="3 4" key="1">
    <citation type="journal article" date="2018" name="Nat. Ecol. Evol.">
        <title>Pezizomycetes genomes reveal the molecular basis of ectomycorrhizal truffle lifestyle.</title>
        <authorList>
            <person name="Murat C."/>
            <person name="Payen T."/>
            <person name="Noel B."/>
            <person name="Kuo A."/>
            <person name="Morin E."/>
            <person name="Chen J."/>
            <person name="Kohler A."/>
            <person name="Krizsan K."/>
            <person name="Balestrini R."/>
            <person name="Da Silva C."/>
            <person name="Montanini B."/>
            <person name="Hainaut M."/>
            <person name="Levati E."/>
            <person name="Barry K.W."/>
            <person name="Belfiori B."/>
            <person name="Cichocki N."/>
            <person name="Clum A."/>
            <person name="Dockter R.B."/>
            <person name="Fauchery L."/>
            <person name="Guy J."/>
            <person name="Iotti M."/>
            <person name="Le Tacon F."/>
            <person name="Lindquist E.A."/>
            <person name="Lipzen A."/>
            <person name="Malagnac F."/>
            <person name="Mello A."/>
            <person name="Molinier V."/>
            <person name="Miyauchi S."/>
            <person name="Poulain J."/>
            <person name="Riccioni C."/>
            <person name="Rubini A."/>
            <person name="Sitrit Y."/>
            <person name="Splivallo R."/>
            <person name="Traeger S."/>
            <person name="Wang M."/>
            <person name="Zifcakova L."/>
            <person name="Wipf D."/>
            <person name="Zambonelli A."/>
            <person name="Paolocci F."/>
            <person name="Nowrousian M."/>
            <person name="Ottonello S."/>
            <person name="Baldrian P."/>
            <person name="Spatafora J.W."/>
            <person name="Henrissat B."/>
            <person name="Nagy L.G."/>
            <person name="Aury J.M."/>
            <person name="Wincker P."/>
            <person name="Grigoriev I.V."/>
            <person name="Bonfante P."/>
            <person name="Martin F.M."/>
        </authorList>
    </citation>
    <scope>NUCLEOTIDE SEQUENCE [LARGE SCALE GENOMIC DNA]</scope>
    <source>
        <strain evidence="3 4">ATCC MYA-4762</strain>
    </source>
</reference>
<sequence length="286" mass="28618">MTRYTPNKSEGLRRPGVVFPLVGYERRESVFISDSFVVAVAVPEAAADVFAVVVAVAVADAAADVFAVVVAVAVDVSDAAAGGFAVVVAVSVAGDGAAADAAADASGVAIAVVIAAQAGSFLMLTWGLYRAGVKIEIAGMEAVTSRTPMQSRVTSGHRVDHDKPHVQCRASPYPSRDTGSGNEGTLIPANDPPGTGREVSDATKSHSETFLHVAAVSAAVTGADAADAATDAAADAAGNVAADVAADASADAVAVAVVIAAQTRSFLVLTWELYMAGVKIGTGSHI</sequence>
<organism evidence="3 4">
    <name type="scientific">Terfezia boudieri ATCC MYA-4762</name>
    <dbReference type="NCBI Taxonomy" id="1051890"/>
    <lineage>
        <taxon>Eukaryota</taxon>
        <taxon>Fungi</taxon>
        <taxon>Dikarya</taxon>
        <taxon>Ascomycota</taxon>
        <taxon>Pezizomycotina</taxon>
        <taxon>Pezizomycetes</taxon>
        <taxon>Pezizales</taxon>
        <taxon>Pezizaceae</taxon>
        <taxon>Terfezia</taxon>
    </lineage>
</organism>
<keyword evidence="2" id="KW-1133">Transmembrane helix</keyword>
<feature type="transmembrane region" description="Helical" evidence="2">
    <location>
        <begin position="65"/>
        <end position="93"/>
    </location>
</feature>
<evidence type="ECO:0000313" key="3">
    <source>
        <dbReference type="EMBL" id="RPB19065.1"/>
    </source>
</evidence>
<accession>A0A3N4LMA2</accession>
<proteinExistence type="predicted"/>
<dbReference type="Proteomes" id="UP000267821">
    <property type="component" value="Unassembled WGS sequence"/>
</dbReference>
<gene>
    <name evidence="3" type="ORF">L211DRAFT_853527</name>
</gene>